<gene>
    <name evidence="3" type="ORF">AZF00_14010</name>
</gene>
<dbReference type="GO" id="GO:0016491">
    <property type="term" value="F:oxidoreductase activity"/>
    <property type="evidence" value="ECO:0007669"/>
    <property type="project" value="UniProtKB-KW"/>
</dbReference>
<dbReference type="PRINTS" id="PR00081">
    <property type="entry name" value="GDHRDH"/>
</dbReference>
<sequence>MNCKDKVALVTGAGVGIGEATSKSLAAAGAIVVVSDIDEVAGNRVANELNAAGYQAVFMHLDVCDEAQWAGVINDIVERFGRLQILINNAGIANICGIEDETLEGWRKTNTINNDAVFLGTREAIRVMKASGGSIVNISSIEGIVGDPMLPAYNASKGAVRAFTKSVALYCADKGYGIRVNSVHPGYVATPLVSGALSRLSTGDADAFAQRVVASIPMGRMAEAAEIAKGIVFLASDDASYMTGSELIMDGGYTAR</sequence>
<protein>
    <submittedName>
        <fullName evidence="3">3-beta hydroxysteroid dehydrogenase</fullName>
    </submittedName>
</protein>
<evidence type="ECO:0000256" key="1">
    <source>
        <dbReference type="ARBA" id="ARBA00006484"/>
    </source>
</evidence>
<dbReference type="PROSITE" id="PS00061">
    <property type="entry name" value="ADH_SHORT"/>
    <property type="match status" value="1"/>
</dbReference>
<dbReference type="PANTHER" id="PTHR24321:SF15">
    <property type="entry name" value="OXIDOREDUCTASE UCPA"/>
    <property type="match status" value="1"/>
</dbReference>
<dbReference type="STRING" id="1470434.AZF00_14010"/>
<organism evidence="3 4">
    <name type="scientific">Zhongshania aliphaticivorans</name>
    <dbReference type="NCBI Taxonomy" id="1470434"/>
    <lineage>
        <taxon>Bacteria</taxon>
        <taxon>Pseudomonadati</taxon>
        <taxon>Pseudomonadota</taxon>
        <taxon>Gammaproteobacteria</taxon>
        <taxon>Cellvibrionales</taxon>
        <taxon>Spongiibacteraceae</taxon>
        <taxon>Zhongshania</taxon>
    </lineage>
</organism>
<dbReference type="InterPro" id="IPR036291">
    <property type="entry name" value="NAD(P)-bd_dom_sf"/>
</dbReference>
<dbReference type="InterPro" id="IPR002347">
    <property type="entry name" value="SDR_fam"/>
</dbReference>
<evidence type="ECO:0000313" key="3">
    <source>
        <dbReference type="EMBL" id="AMO69349.1"/>
    </source>
</evidence>
<name>A0A127M7Y1_9GAMM</name>
<reference evidence="3 4" key="1">
    <citation type="submission" date="2015-12" db="EMBL/GenBank/DDBJ databases">
        <authorList>
            <person name="Shamseldin A."/>
            <person name="Moawad H."/>
            <person name="Abd El-Rahim W.M."/>
            <person name="Sadowsky M.J."/>
        </authorList>
    </citation>
    <scope>NUCLEOTIDE SEQUENCE [LARGE SCALE GENOMIC DNA]</scope>
    <source>
        <strain evidence="3 4">SM2</strain>
    </source>
</reference>
<dbReference type="AlphaFoldDB" id="A0A127M7Y1"/>
<dbReference type="InterPro" id="IPR020904">
    <property type="entry name" value="Sc_DH/Rdtase_CS"/>
</dbReference>
<dbReference type="Proteomes" id="UP000074119">
    <property type="component" value="Chromosome"/>
</dbReference>
<dbReference type="NCBIfam" id="NF005559">
    <property type="entry name" value="PRK07231.1"/>
    <property type="match status" value="1"/>
</dbReference>
<evidence type="ECO:0000256" key="2">
    <source>
        <dbReference type="ARBA" id="ARBA00023002"/>
    </source>
</evidence>
<dbReference type="RefSeq" id="WP_008251372.1">
    <property type="nucleotide sequence ID" value="NZ_CP014544.1"/>
</dbReference>
<dbReference type="SUPFAM" id="SSF51735">
    <property type="entry name" value="NAD(P)-binding Rossmann-fold domains"/>
    <property type="match status" value="1"/>
</dbReference>
<accession>A0A127M7Y1</accession>
<dbReference type="Gene3D" id="3.40.50.720">
    <property type="entry name" value="NAD(P)-binding Rossmann-like Domain"/>
    <property type="match status" value="1"/>
</dbReference>
<dbReference type="FunFam" id="3.40.50.720:FF:000084">
    <property type="entry name" value="Short-chain dehydrogenase reductase"/>
    <property type="match status" value="1"/>
</dbReference>
<dbReference type="EMBL" id="CP014544">
    <property type="protein sequence ID" value="AMO69349.1"/>
    <property type="molecule type" value="Genomic_DNA"/>
</dbReference>
<comment type="similarity">
    <text evidence="1">Belongs to the short-chain dehydrogenases/reductases (SDR) family.</text>
</comment>
<keyword evidence="2" id="KW-0560">Oxidoreductase</keyword>
<dbReference type="Pfam" id="PF13561">
    <property type="entry name" value="adh_short_C2"/>
    <property type="match status" value="1"/>
</dbReference>
<proteinExistence type="inferred from homology"/>
<dbReference type="KEGG" id="zal:AZF00_14010"/>
<dbReference type="PRINTS" id="PR00080">
    <property type="entry name" value="SDRFAMILY"/>
</dbReference>
<dbReference type="PANTHER" id="PTHR24321">
    <property type="entry name" value="DEHYDROGENASES, SHORT CHAIN"/>
    <property type="match status" value="1"/>
</dbReference>
<evidence type="ECO:0000313" key="4">
    <source>
        <dbReference type="Proteomes" id="UP000074119"/>
    </source>
</evidence>